<sequence length="602" mass="62427">MASSRGGSRLAGGRLLLAALIFAAATALPAAAAAGPAGEAAALPPVEVAAAEGPLAATVAAAVTAAAGNVSAAPAAAAAAGAKFSMIVVLRDASTLARLRMMCATSPLMYRLFYRALRLPADCHMPGVCKRIYSQTISGFAGEFGEADLARLERCLPPSSVFYREPDAQVFKAEDSSYWHPPDEPEEQQAPQQAQQQARRAGRRLQQGFVPRVEAFEERQRTPSTAAGPIDEFAVSQGRNISDAGPKGQTLSSQLWNLDRIDQRDLPLDGRPGFALPPGLAQRAGAPRHPPLAPPDRCRRSCWDADVSAGTGRGTTIYVVDSGIRLSHQEFLTQDGSRSRASYGYDFVEDDYEADDCDGHGTHVSGTAIGLGVGVAKEAEVVGVRILDCTGSGTISDTVAALDWVAANHRKPAVVTLSLGIQVGSWSRVLEDAVRSLINTHGVTVVVASGNSGVDACYVAPANVPEVITVSASNLATKYNGTKSGDPEDPYKWSNSGPCIDLFAPGVDIFSACGGPSRCEAVSDSAYTYASGTSMAVPHVAGVAAAYLSANPEAAPRDVAAALVAGATLGKVVTSKLKPGTANRLLYSRLGDSGEVQAANGP</sequence>
<feature type="region of interest" description="Disordered" evidence="7">
    <location>
        <begin position="176"/>
        <end position="203"/>
    </location>
</feature>
<dbReference type="GO" id="GO:0005829">
    <property type="term" value="C:cytosol"/>
    <property type="evidence" value="ECO:0007669"/>
    <property type="project" value="TreeGrafter"/>
</dbReference>
<dbReference type="KEGG" id="cvr:CHLNCDRAFT_137826"/>
<reference evidence="10 11" key="1">
    <citation type="journal article" date="2010" name="Plant Cell">
        <title>The Chlorella variabilis NC64A genome reveals adaptation to photosymbiosis, coevolution with viruses, and cryptic sex.</title>
        <authorList>
            <person name="Blanc G."/>
            <person name="Duncan G."/>
            <person name="Agarkova I."/>
            <person name="Borodovsky M."/>
            <person name="Gurnon J."/>
            <person name="Kuo A."/>
            <person name="Lindquist E."/>
            <person name="Lucas S."/>
            <person name="Pangilinan J."/>
            <person name="Polle J."/>
            <person name="Salamov A."/>
            <person name="Terry A."/>
            <person name="Yamada T."/>
            <person name="Dunigan D.D."/>
            <person name="Grigoriev I.V."/>
            <person name="Claverie J.M."/>
            <person name="Van Etten J.L."/>
        </authorList>
    </citation>
    <scope>NUCLEOTIDE SEQUENCE [LARGE SCALE GENOMIC DNA]</scope>
    <source>
        <strain evidence="10 11">NC64A</strain>
    </source>
</reference>
<evidence type="ECO:0000313" key="11">
    <source>
        <dbReference type="Proteomes" id="UP000008141"/>
    </source>
</evidence>
<dbReference type="PANTHER" id="PTHR43806:SF14">
    <property type="entry name" value="TRIPEPTIDYL-PEPTIDASE 2"/>
    <property type="match status" value="1"/>
</dbReference>
<dbReference type="RefSeq" id="XP_005851465.1">
    <property type="nucleotide sequence ID" value="XM_005851403.1"/>
</dbReference>
<keyword evidence="8" id="KW-0732">Signal</keyword>
<evidence type="ECO:0000256" key="4">
    <source>
        <dbReference type="ARBA" id="ARBA00022825"/>
    </source>
</evidence>
<dbReference type="GO" id="GO:0006508">
    <property type="term" value="P:proteolysis"/>
    <property type="evidence" value="ECO:0007669"/>
    <property type="project" value="UniProtKB-KW"/>
</dbReference>
<dbReference type="CDD" id="cd04077">
    <property type="entry name" value="Peptidases_S8_PCSK9_ProteinaseK_like"/>
    <property type="match status" value="1"/>
</dbReference>
<dbReference type="InterPro" id="IPR050131">
    <property type="entry name" value="Peptidase_S8_subtilisin-like"/>
</dbReference>
<feature type="signal peptide" evidence="8">
    <location>
        <begin position="1"/>
        <end position="33"/>
    </location>
</feature>
<dbReference type="GO" id="GO:0008240">
    <property type="term" value="F:tripeptidyl-peptidase activity"/>
    <property type="evidence" value="ECO:0007669"/>
    <property type="project" value="TreeGrafter"/>
</dbReference>
<dbReference type="STRING" id="554065.E1Z4L0"/>
<dbReference type="PROSITE" id="PS51892">
    <property type="entry name" value="SUBTILASE"/>
    <property type="match status" value="1"/>
</dbReference>
<dbReference type="InterPro" id="IPR023827">
    <property type="entry name" value="Peptidase_S8_Asp-AS"/>
</dbReference>
<dbReference type="GeneID" id="17358486"/>
<dbReference type="PROSITE" id="PS00136">
    <property type="entry name" value="SUBTILASE_ASP"/>
    <property type="match status" value="1"/>
</dbReference>
<evidence type="ECO:0000256" key="2">
    <source>
        <dbReference type="ARBA" id="ARBA00022670"/>
    </source>
</evidence>
<evidence type="ECO:0000256" key="6">
    <source>
        <dbReference type="RuleBase" id="RU003355"/>
    </source>
</evidence>
<dbReference type="eggNOG" id="KOG1153">
    <property type="taxonomic scope" value="Eukaryota"/>
</dbReference>
<comment type="similarity">
    <text evidence="1 5 6">Belongs to the peptidase S8 family.</text>
</comment>
<evidence type="ECO:0000256" key="8">
    <source>
        <dbReference type="SAM" id="SignalP"/>
    </source>
</evidence>
<feature type="compositionally biased region" description="Low complexity" evidence="7">
    <location>
        <begin position="188"/>
        <end position="203"/>
    </location>
</feature>
<dbReference type="InterPro" id="IPR000209">
    <property type="entry name" value="Peptidase_S8/S53_dom"/>
</dbReference>
<evidence type="ECO:0000259" key="9">
    <source>
        <dbReference type="Pfam" id="PF00082"/>
    </source>
</evidence>
<proteinExistence type="inferred from homology"/>
<feature type="domain" description="Peptidase S8/S53" evidence="9">
    <location>
        <begin position="312"/>
        <end position="568"/>
    </location>
</feature>
<dbReference type="PANTHER" id="PTHR43806">
    <property type="entry name" value="PEPTIDASE S8"/>
    <property type="match status" value="1"/>
</dbReference>
<keyword evidence="11" id="KW-1185">Reference proteome</keyword>
<evidence type="ECO:0000256" key="7">
    <source>
        <dbReference type="SAM" id="MobiDB-lite"/>
    </source>
</evidence>
<dbReference type="EMBL" id="GL433836">
    <property type="protein sequence ID" value="EFN59363.1"/>
    <property type="molecule type" value="Genomic_DNA"/>
</dbReference>
<evidence type="ECO:0000256" key="1">
    <source>
        <dbReference type="ARBA" id="ARBA00011073"/>
    </source>
</evidence>
<keyword evidence="2 5" id="KW-0645">Protease</keyword>
<accession>E1Z4L0</accession>
<dbReference type="SUPFAM" id="SSF52743">
    <property type="entry name" value="Subtilisin-like"/>
    <property type="match status" value="1"/>
</dbReference>
<dbReference type="InterPro" id="IPR015500">
    <property type="entry name" value="Peptidase_S8_subtilisin-rel"/>
</dbReference>
<dbReference type="Pfam" id="PF00082">
    <property type="entry name" value="Peptidase_S8"/>
    <property type="match status" value="1"/>
</dbReference>
<evidence type="ECO:0000313" key="10">
    <source>
        <dbReference type="EMBL" id="EFN59363.1"/>
    </source>
</evidence>
<evidence type="ECO:0000256" key="5">
    <source>
        <dbReference type="PROSITE-ProRule" id="PRU01240"/>
    </source>
</evidence>
<feature type="active site" description="Charge relay system" evidence="5">
    <location>
        <position position="360"/>
    </location>
</feature>
<feature type="active site" description="Charge relay system" evidence="5">
    <location>
        <position position="321"/>
    </location>
</feature>
<dbReference type="PROSITE" id="PS00138">
    <property type="entry name" value="SUBTILASE_SER"/>
    <property type="match status" value="1"/>
</dbReference>
<feature type="active site" description="Charge relay system" evidence="5">
    <location>
        <position position="534"/>
    </location>
</feature>
<dbReference type="OrthoDB" id="206201at2759"/>
<gene>
    <name evidence="10" type="ORF">CHLNCDRAFT_137826</name>
</gene>
<protein>
    <recommendedName>
        <fullName evidence="9">Peptidase S8/S53 domain-containing protein</fullName>
    </recommendedName>
</protein>
<dbReference type="AlphaFoldDB" id="E1Z4L0"/>
<dbReference type="InterPro" id="IPR023828">
    <property type="entry name" value="Peptidase_S8_Ser-AS"/>
</dbReference>
<dbReference type="FunFam" id="3.40.50.200:FF:000016">
    <property type="entry name" value="Proprotein convertase subtilisin/kexin type 9"/>
    <property type="match status" value="1"/>
</dbReference>
<dbReference type="Proteomes" id="UP000008141">
    <property type="component" value="Unassembled WGS sequence"/>
</dbReference>
<dbReference type="PRINTS" id="PR00723">
    <property type="entry name" value="SUBTILISIN"/>
</dbReference>
<feature type="region of interest" description="Disordered" evidence="7">
    <location>
        <begin position="277"/>
        <end position="297"/>
    </location>
</feature>
<organism evidence="11">
    <name type="scientific">Chlorella variabilis</name>
    <name type="common">Green alga</name>
    <dbReference type="NCBI Taxonomy" id="554065"/>
    <lineage>
        <taxon>Eukaryota</taxon>
        <taxon>Viridiplantae</taxon>
        <taxon>Chlorophyta</taxon>
        <taxon>core chlorophytes</taxon>
        <taxon>Trebouxiophyceae</taxon>
        <taxon>Chlorellales</taxon>
        <taxon>Chlorellaceae</taxon>
        <taxon>Chlorella clade</taxon>
        <taxon>Chlorella</taxon>
    </lineage>
</organism>
<keyword evidence="4 5" id="KW-0720">Serine protease</keyword>
<dbReference type="InterPro" id="IPR036852">
    <property type="entry name" value="Peptidase_S8/S53_dom_sf"/>
</dbReference>
<dbReference type="GO" id="GO:0004252">
    <property type="term" value="F:serine-type endopeptidase activity"/>
    <property type="evidence" value="ECO:0007669"/>
    <property type="project" value="UniProtKB-UniRule"/>
</dbReference>
<feature type="chain" id="PRO_5003155623" description="Peptidase S8/S53 domain-containing protein" evidence="8">
    <location>
        <begin position="34"/>
        <end position="602"/>
    </location>
</feature>
<name>E1Z4L0_CHLVA</name>
<dbReference type="InterPro" id="IPR034193">
    <property type="entry name" value="PCSK9_ProteinaseK-like"/>
</dbReference>
<keyword evidence="3 5" id="KW-0378">Hydrolase</keyword>
<dbReference type="InParanoid" id="E1Z4L0"/>
<dbReference type="Gene3D" id="3.40.50.200">
    <property type="entry name" value="Peptidase S8/S53 domain"/>
    <property type="match status" value="1"/>
</dbReference>
<evidence type="ECO:0000256" key="3">
    <source>
        <dbReference type="ARBA" id="ARBA00022801"/>
    </source>
</evidence>